<protein>
    <recommendedName>
        <fullName evidence="4">HTH arsR-type domain-containing protein</fullName>
    </recommendedName>
</protein>
<reference evidence="5 6" key="1">
    <citation type="journal article" date="2016" name="Nat. Commun.">
        <title>Thousands of microbial genomes shed light on interconnected biogeochemical processes in an aquifer system.</title>
        <authorList>
            <person name="Anantharaman K."/>
            <person name="Brown C.T."/>
            <person name="Hug L.A."/>
            <person name="Sharon I."/>
            <person name="Castelle C.J."/>
            <person name="Probst A.J."/>
            <person name="Thomas B.C."/>
            <person name="Singh A."/>
            <person name="Wilkins M.J."/>
            <person name="Karaoz U."/>
            <person name="Brodie E.L."/>
            <person name="Williams K.H."/>
            <person name="Hubbard S.S."/>
            <person name="Banfield J.F."/>
        </authorList>
    </citation>
    <scope>NUCLEOTIDE SEQUENCE [LARGE SCALE GENOMIC DNA]</scope>
</reference>
<accession>A0A1F5XHT1</accession>
<dbReference type="InterPro" id="IPR051081">
    <property type="entry name" value="HTH_MetalResp_TranReg"/>
</dbReference>
<dbReference type="PANTHER" id="PTHR33154">
    <property type="entry name" value="TRANSCRIPTIONAL REGULATOR, ARSR FAMILY"/>
    <property type="match status" value="1"/>
</dbReference>
<dbReference type="SMART" id="SM00418">
    <property type="entry name" value="HTH_ARSR"/>
    <property type="match status" value="1"/>
</dbReference>
<dbReference type="InterPro" id="IPR011991">
    <property type="entry name" value="ArsR-like_HTH"/>
</dbReference>
<keyword evidence="3" id="KW-0804">Transcription</keyword>
<evidence type="ECO:0000313" key="5">
    <source>
        <dbReference type="EMBL" id="OGF87356.1"/>
    </source>
</evidence>
<evidence type="ECO:0000313" key="6">
    <source>
        <dbReference type="Proteomes" id="UP000177346"/>
    </source>
</evidence>
<keyword evidence="1" id="KW-0805">Transcription regulation</keyword>
<dbReference type="InterPro" id="IPR036388">
    <property type="entry name" value="WH-like_DNA-bd_sf"/>
</dbReference>
<gene>
    <name evidence="5" type="ORF">A3B19_03245</name>
</gene>
<comment type="caution">
    <text evidence="5">The sequence shown here is derived from an EMBL/GenBank/DDBJ whole genome shotgun (WGS) entry which is preliminary data.</text>
</comment>
<proteinExistence type="predicted"/>
<dbReference type="PROSITE" id="PS50987">
    <property type="entry name" value="HTH_ARSR_2"/>
    <property type="match status" value="1"/>
</dbReference>
<dbReference type="Gene3D" id="1.10.10.10">
    <property type="entry name" value="Winged helix-like DNA-binding domain superfamily/Winged helix DNA-binding domain"/>
    <property type="match status" value="1"/>
</dbReference>
<evidence type="ECO:0000259" key="4">
    <source>
        <dbReference type="PROSITE" id="PS50987"/>
    </source>
</evidence>
<dbReference type="InterPro" id="IPR001845">
    <property type="entry name" value="HTH_ArsR_DNA-bd_dom"/>
</dbReference>
<dbReference type="AlphaFoldDB" id="A0A1F5XHT1"/>
<dbReference type="Proteomes" id="UP000177346">
    <property type="component" value="Unassembled WGS sequence"/>
</dbReference>
<feature type="domain" description="HTH arsR-type" evidence="4">
    <location>
        <begin position="5"/>
        <end position="95"/>
    </location>
</feature>
<organism evidence="5 6">
    <name type="scientific">Candidatus Giovannonibacteria bacterium RIFCSPLOWO2_01_FULL_46_32</name>
    <dbReference type="NCBI Taxonomy" id="1798353"/>
    <lineage>
        <taxon>Bacteria</taxon>
        <taxon>Candidatus Giovannoniibacteriota</taxon>
    </lineage>
</organism>
<dbReference type="EMBL" id="MFIF01000006">
    <property type="protein sequence ID" value="OGF87356.1"/>
    <property type="molecule type" value="Genomic_DNA"/>
</dbReference>
<keyword evidence="2" id="KW-0238">DNA-binding</keyword>
<dbReference type="PANTHER" id="PTHR33154:SF33">
    <property type="entry name" value="TRANSCRIPTIONAL REPRESSOR SDPR"/>
    <property type="match status" value="1"/>
</dbReference>
<dbReference type="GO" id="GO:0003677">
    <property type="term" value="F:DNA binding"/>
    <property type="evidence" value="ECO:0007669"/>
    <property type="project" value="UniProtKB-KW"/>
</dbReference>
<evidence type="ECO:0000256" key="1">
    <source>
        <dbReference type="ARBA" id="ARBA00023015"/>
    </source>
</evidence>
<dbReference type="Pfam" id="PF25212">
    <property type="entry name" value="HVO_A0114"/>
    <property type="match status" value="1"/>
</dbReference>
<name>A0A1F5XHT1_9BACT</name>
<evidence type="ECO:0000256" key="2">
    <source>
        <dbReference type="ARBA" id="ARBA00023125"/>
    </source>
</evidence>
<dbReference type="SUPFAM" id="SSF46785">
    <property type="entry name" value="Winged helix' DNA-binding domain"/>
    <property type="match status" value="1"/>
</dbReference>
<dbReference type="InterPro" id="IPR036390">
    <property type="entry name" value="WH_DNA-bd_sf"/>
</dbReference>
<dbReference type="GO" id="GO:0003700">
    <property type="term" value="F:DNA-binding transcription factor activity"/>
    <property type="evidence" value="ECO:0007669"/>
    <property type="project" value="InterPro"/>
</dbReference>
<sequence length="95" mass="10979">MAKGLKTAKQMERHLKGVANHRRIEILSMVAQNAGLTVEEIADRLDCNFKTISEHTRRLAQAGLINKEYKGRNVAHTLSPYGRTFYDFLKRFQQF</sequence>
<dbReference type="CDD" id="cd00090">
    <property type="entry name" value="HTH_ARSR"/>
    <property type="match status" value="1"/>
</dbReference>
<evidence type="ECO:0000256" key="3">
    <source>
        <dbReference type="ARBA" id="ARBA00023163"/>
    </source>
</evidence>